<organism evidence="1 2">
    <name type="scientific">Aspergillus ellipticus CBS 707.79</name>
    <dbReference type="NCBI Taxonomy" id="1448320"/>
    <lineage>
        <taxon>Eukaryota</taxon>
        <taxon>Fungi</taxon>
        <taxon>Dikarya</taxon>
        <taxon>Ascomycota</taxon>
        <taxon>Pezizomycotina</taxon>
        <taxon>Eurotiomycetes</taxon>
        <taxon>Eurotiomycetidae</taxon>
        <taxon>Eurotiales</taxon>
        <taxon>Aspergillaceae</taxon>
        <taxon>Aspergillus</taxon>
        <taxon>Aspergillus subgen. Circumdati</taxon>
    </lineage>
</organism>
<reference evidence="1 2" key="1">
    <citation type="submission" date="2018-02" db="EMBL/GenBank/DDBJ databases">
        <title>The genomes of Aspergillus section Nigri reveals drivers in fungal speciation.</title>
        <authorList>
            <consortium name="DOE Joint Genome Institute"/>
            <person name="Vesth T.C."/>
            <person name="Nybo J."/>
            <person name="Theobald S."/>
            <person name="Brandl J."/>
            <person name="Frisvad J.C."/>
            <person name="Nielsen K.F."/>
            <person name="Lyhne E.K."/>
            <person name="Kogle M.E."/>
            <person name="Kuo A."/>
            <person name="Riley R."/>
            <person name="Clum A."/>
            <person name="Nolan M."/>
            <person name="Lipzen A."/>
            <person name="Salamov A."/>
            <person name="Henrissat B."/>
            <person name="Wiebenga A."/>
            <person name="De vries R.P."/>
            <person name="Grigoriev I.V."/>
            <person name="Mortensen U.H."/>
            <person name="Andersen M.R."/>
            <person name="Baker S.E."/>
        </authorList>
    </citation>
    <scope>NUCLEOTIDE SEQUENCE [LARGE SCALE GENOMIC DNA]</scope>
    <source>
        <strain evidence="1 2">CBS 707.79</strain>
    </source>
</reference>
<gene>
    <name evidence="1" type="ORF">BO71DRAFT_180533</name>
</gene>
<protein>
    <submittedName>
        <fullName evidence="1">Uncharacterized protein</fullName>
    </submittedName>
</protein>
<dbReference type="AlphaFoldDB" id="A0A319DG28"/>
<accession>A0A319DG28</accession>
<keyword evidence="2" id="KW-1185">Reference proteome</keyword>
<dbReference type="EMBL" id="KZ825839">
    <property type="protein sequence ID" value="PYH96291.1"/>
    <property type="molecule type" value="Genomic_DNA"/>
</dbReference>
<name>A0A319DG28_9EURO</name>
<sequence length="88" mass="9155">MSDHTVCIPGDRSDRQWMSTLAYPPSLGLLGGILGDGGASLYGVISWALLLSGTWQGADVNNGNSMTTTCPSTCPFFVASSGTIDLDK</sequence>
<dbReference type="Proteomes" id="UP000247810">
    <property type="component" value="Unassembled WGS sequence"/>
</dbReference>
<evidence type="ECO:0000313" key="1">
    <source>
        <dbReference type="EMBL" id="PYH96291.1"/>
    </source>
</evidence>
<dbReference type="VEuPathDB" id="FungiDB:BO71DRAFT_180533"/>
<evidence type="ECO:0000313" key="2">
    <source>
        <dbReference type="Proteomes" id="UP000247810"/>
    </source>
</evidence>
<proteinExistence type="predicted"/>